<dbReference type="HOGENOM" id="CLU_2451211_0_0_4"/>
<organism evidence="1 2">
    <name type="scientific">Methylibium petroleiphilum (strain ATCC BAA-1232 / LMG 22953 / PM1)</name>
    <dbReference type="NCBI Taxonomy" id="420662"/>
    <lineage>
        <taxon>Bacteria</taxon>
        <taxon>Pseudomonadati</taxon>
        <taxon>Pseudomonadota</taxon>
        <taxon>Betaproteobacteria</taxon>
        <taxon>Burkholderiales</taxon>
        <taxon>Sphaerotilaceae</taxon>
        <taxon>Methylibium</taxon>
    </lineage>
</organism>
<sequence>MSNFADTLRSTFARWSTDKELRSALVLLPDLEPTCRNSEGETPLMVAIAVDNRVAVEILVEKGHPVTDEAYEYAMRCFPSMKHVIAGLL</sequence>
<geneLocation type="plasmid" evidence="1 2">
    <name>RPME01</name>
</geneLocation>
<keyword evidence="1" id="KW-0614">Plasmid</keyword>
<evidence type="ECO:0000313" key="2">
    <source>
        <dbReference type="Proteomes" id="UP000000366"/>
    </source>
</evidence>
<dbReference type="RefSeq" id="WP_011831420.1">
    <property type="nucleotide sequence ID" value="NC_008826.1"/>
</dbReference>
<keyword evidence="2" id="KW-1185">Reference proteome</keyword>
<dbReference type="EMBL" id="CP000556">
    <property type="protein sequence ID" value="ABM96803.1"/>
    <property type="molecule type" value="Genomic_DNA"/>
</dbReference>
<gene>
    <name evidence="1" type="ordered locus">Mpe_B0022</name>
</gene>
<dbReference type="InterPro" id="IPR036770">
    <property type="entry name" value="Ankyrin_rpt-contain_sf"/>
</dbReference>
<dbReference type="Proteomes" id="UP000000366">
    <property type="component" value="Plasmid RPME01"/>
</dbReference>
<dbReference type="Gene3D" id="1.25.40.20">
    <property type="entry name" value="Ankyrin repeat-containing domain"/>
    <property type="match status" value="1"/>
</dbReference>
<evidence type="ECO:0000313" key="1">
    <source>
        <dbReference type="EMBL" id="ABM96803.1"/>
    </source>
</evidence>
<evidence type="ECO:0008006" key="3">
    <source>
        <dbReference type="Google" id="ProtNLM"/>
    </source>
</evidence>
<dbReference type="KEGG" id="mpt:Mpe_B0022"/>
<proteinExistence type="predicted"/>
<accession>A2SML4</accession>
<protein>
    <recommendedName>
        <fullName evidence="3">Ankyrin repeat protein</fullName>
    </recommendedName>
</protein>
<dbReference type="AlphaFoldDB" id="A2SML4"/>
<reference evidence="1 2" key="1">
    <citation type="journal article" date="2007" name="J. Bacteriol.">
        <title>Whole-genome analysis of the methyl tert-butyl ether-degrading beta-proteobacterium Methylibium petroleiphilum PM1.</title>
        <authorList>
            <person name="Kane S.R."/>
            <person name="Chakicherla A.Y."/>
            <person name="Chain P.S.G."/>
            <person name="Schmidt R."/>
            <person name="Shin M.W."/>
            <person name="Legler T.C."/>
            <person name="Scow K.M."/>
            <person name="Larimer F.W."/>
            <person name="Lucas S.M."/>
            <person name="Richardson P.M."/>
            <person name="Hristova K.R."/>
        </authorList>
    </citation>
    <scope>NUCLEOTIDE SEQUENCE [LARGE SCALE GENOMIC DNA]</scope>
    <source>
        <strain evidence="2">ATCC BAA-1232 / LMG 22953 / PM1</strain>
        <plasmid evidence="1 2">RPME01</plasmid>
    </source>
</reference>
<name>A2SML4_METPP</name>